<organism evidence="2 3">
    <name type="scientific">Candidatus Nitronereus thalassa</name>
    <dbReference type="NCBI Taxonomy" id="3020898"/>
    <lineage>
        <taxon>Bacteria</taxon>
        <taxon>Pseudomonadati</taxon>
        <taxon>Nitrospirota</taxon>
        <taxon>Nitrospiria</taxon>
        <taxon>Nitrospirales</taxon>
        <taxon>Nitrospiraceae</taxon>
        <taxon>Candidatus Nitronereus</taxon>
    </lineage>
</organism>
<keyword evidence="1" id="KW-0472">Membrane</keyword>
<accession>A0ABU3K8Z6</accession>
<keyword evidence="1" id="KW-1133">Transmembrane helix</keyword>
<comment type="caution">
    <text evidence="2">The sequence shown here is derived from an EMBL/GenBank/DDBJ whole genome shotgun (WGS) entry which is preliminary data.</text>
</comment>
<feature type="transmembrane region" description="Helical" evidence="1">
    <location>
        <begin position="76"/>
        <end position="97"/>
    </location>
</feature>
<feature type="transmembrane region" description="Helical" evidence="1">
    <location>
        <begin position="7"/>
        <end position="26"/>
    </location>
</feature>
<evidence type="ECO:0000313" key="3">
    <source>
        <dbReference type="Proteomes" id="UP001250932"/>
    </source>
</evidence>
<protein>
    <submittedName>
        <fullName evidence="2">Uncharacterized protein</fullName>
    </submittedName>
</protein>
<evidence type="ECO:0000256" key="1">
    <source>
        <dbReference type="SAM" id="Phobius"/>
    </source>
</evidence>
<name>A0ABU3K8Z6_9BACT</name>
<evidence type="ECO:0000313" key="2">
    <source>
        <dbReference type="EMBL" id="MDT7042925.1"/>
    </source>
</evidence>
<dbReference type="RefSeq" id="WP_313833392.1">
    <property type="nucleotide sequence ID" value="NZ_JAQOUE010000001.1"/>
</dbReference>
<dbReference type="EMBL" id="JAQOUE010000001">
    <property type="protein sequence ID" value="MDT7042925.1"/>
    <property type="molecule type" value="Genomic_DNA"/>
</dbReference>
<proteinExistence type="predicted"/>
<feature type="transmembrane region" description="Helical" evidence="1">
    <location>
        <begin position="130"/>
        <end position="153"/>
    </location>
</feature>
<dbReference type="Proteomes" id="UP001250932">
    <property type="component" value="Unassembled WGS sequence"/>
</dbReference>
<reference evidence="2 3" key="1">
    <citation type="journal article" date="2023" name="ISME J.">
        <title>Cultivation and genomic characterization of novel and ubiquitous marine nitrite-oxidizing bacteria from the Nitrospirales.</title>
        <authorList>
            <person name="Mueller A.J."/>
            <person name="Daebeler A."/>
            <person name="Herbold C.W."/>
            <person name="Kirkegaard R.H."/>
            <person name="Daims H."/>
        </authorList>
    </citation>
    <scope>NUCLEOTIDE SEQUENCE [LARGE SCALE GENOMIC DNA]</scope>
    <source>
        <strain evidence="2 3">EB</strain>
    </source>
</reference>
<sequence>MKDDWKTYATAFLIGIGSLFALNYFYSSDGFGIWLVIMVILFAGVIVPWVAEWIPWKHLQRIRDNILGNMIPWKDLPLKSKVLIVWLGMVLILVLYVPCYKEVDIRGTTHTISWGYRFLPLLGADANLKINFSLVFMEIIAGTVMCSLAYVILQAKK</sequence>
<feature type="transmembrane region" description="Helical" evidence="1">
    <location>
        <begin position="32"/>
        <end position="55"/>
    </location>
</feature>
<keyword evidence="3" id="KW-1185">Reference proteome</keyword>
<gene>
    <name evidence="2" type="ORF">PPG34_11220</name>
</gene>
<keyword evidence="1" id="KW-0812">Transmembrane</keyword>